<evidence type="ECO:0000313" key="3">
    <source>
        <dbReference type="Proteomes" id="UP001159427"/>
    </source>
</evidence>
<keyword evidence="3" id="KW-1185">Reference proteome</keyword>
<protein>
    <submittedName>
        <fullName evidence="2">Uncharacterized protein</fullName>
    </submittedName>
</protein>
<accession>A0ABN8LDH8</accession>
<dbReference type="Pfam" id="PF15299">
    <property type="entry name" value="ALS2CR8"/>
    <property type="match status" value="1"/>
</dbReference>
<gene>
    <name evidence="2" type="ORF">PEVE_00013349</name>
</gene>
<reference evidence="2 3" key="1">
    <citation type="submission" date="2022-05" db="EMBL/GenBank/DDBJ databases">
        <authorList>
            <consortium name="Genoscope - CEA"/>
            <person name="William W."/>
        </authorList>
    </citation>
    <scope>NUCLEOTIDE SEQUENCE [LARGE SCALE GENOMIC DNA]</scope>
</reference>
<dbReference type="InterPro" id="IPR029309">
    <property type="entry name" value="CaRF"/>
</dbReference>
<evidence type="ECO:0000256" key="1">
    <source>
        <dbReference type="SAM" id="MobiDB-lite"/>
    </source>
</evidence>
<sequence>MRLIEVKERARVSEEQKRIQSSESGAREEEPIRQKAEWAIDSEAMRHIGCQATQLGRFTLWHNICQATQREKLYLLEVFQSDPLASSHKVMWEDQTIQFDGMPYFVLGQKIFDCRNGKDRKEACRKQKVSKSK</sequence>
<dbReference type="Proteomes" id="UP001159427">
    <property type="component" value="Unassembled WGS sequence"/>
</dbReference>
<evidence type="ECO:0000313" key="2">
    <source>
        <dbReference type="EMBL" id="CAH3013702.1"/>
    </source>
</evidence>
<dbReference type="EMBL" id="CALNXI010000002">
    <property type="protein sequence ID" value="CAH3013702.1"/>
    <property type="molecule type" value="Genomic_DNA"/>
</dbReference>
<comment type="caution">
    <text evidence="2">The sequence shown here is derived from an EMBL/GenBank/DDBJ whole genome shotgun (WGS) entry which is preliminary data.</text>
</comment>
<organism evidence="2 3">
    <name type="scientific">Porites evermanni</name>
    <dbReference type="NCBI Taxonomy" id="104178"/>
    <lineage>
        <taxon>Eukaryota</taxon>
        <taxon>Metazoa</taxon>
        <taxon>Cnidaria</taxon>
        <taxon>Anthozoa</taxon>
        <taxon>Hexacorallia</taxon>
        <taxon>Scleractinia</taxon>
        <taxon>Fungiina</taxon>
        <taxon>Poritidae</taxon>
        <taxon>Porites</taxon>
    </lineage>
</organism>
<name>A0ABN8LDH8_9CNID</name>
<feature type="region of interest" description="Disordered" evidence="1">
    <location>
        <begin position="12"/>
        <end position="33"/>
    </location>
</feature>
<proteinExistence type="predicted"/>